<dbReference type="GO" id="GO:0045292">
    <property type="term" value="P:mRNA cis splicing, via spliceosome"/>
    <property type="evidence" value="ECO:0007669"/>
    <property type="project" value="InterPro"/>
</dbReference>
<feature type="compositionally biased region" description="Polar residues" evidence="9">
    <location>
        <begin position="293"/>
        <end position="311"/>
    </location>
</feature>
<keyword evidence="5 11" id="KW-0418">Kinase</keyword>
<sequence>MPSSVGSADEGEIVEAPLLPRSEKDGDVDRAGRHRARASQTPEQDASYGRASRSPRGSKRPRDERDSRRDPRQFRVHYEQNGHDRDDRRHGRDLDRPVSRGPYTNGDGRHRPQLNGREAPPARQSVPRSDYRNGRDRDHDRGPNGHPDKRTRFRSPSPRDRHGSGRRDRDRFGREMSPDENKYSAQAERRSQEGSMSKRAAPVEASTVSRHDAKTAQGVSVERGINGLAISGSTRSRQASAKNAQLEEDWDPSAEMNQEAAVEAEIQRRRLAREAALKRAVGNSAPVPMVQALQGSGNASSTPGSTRQNTPGPEKMDVATPRSDAPSTPAMSPSRVQSAMSPAALNFADDQDLAKAGGEVKADDVDGPSAADYDPTVDMREDERRDEMRHGTVGLHGEPRRPSVAEVPNHAAEKVQDAAPKKDADDDDDFDMFADDFEEKFTAPAPATLGATQGPASQQISAGGGGNLDGDDKDGYYKIRPGEILEGRYQLSNALGRGMFSGVARATDMTTKETVAIKIMRNNDALRKGGFTEIAILQKLNSADPENKKHVIKFERSFEYKGHLCMVFENLSLNLREVLKKFGNNVGINLNATRAYAYQIFVALGHMRKCSIIHADLKPDNILVNETRNVLKICDLGTAIDRSDAATASTEITPYLVSRFYRAPEIILGMPYDYAVDMWSIGCTLYEMYTGKILFTGDSNNQMLKNIMEIRGKFSAKLYRRGQLAGMHFDEVGNFQSVERDKILGKTTVRTLATVKPTRDLRSRLLAASSGLNDAETRELNHFVDLLERCLALNPDKRLTPSEALRHPFFTHRAQPAPRY</sequence>
<keyword evidence="12" id="KW-1185">Reference proteome</keyword>
<feature type="compositionally biased region" description="Polar residues" evidence="9">
    <location>
        <begin position="325"/>
        <end position="340"/>
    </location>
</feature>
<dbReference type="PROSITE" id="PS00108">
    <property type="entry name" value="PROTEIN_KINASE_ST"/>
    <property type="match status" value="1"/>
</dbReference>
<feature type="domain" description="Protein kinase" evidence="10">
    <location>
        <begin position="489"/>
        <end position="810"/>
    </location>
</feature>
<dbReference type="PANTHER" id="PTHR24058:SF103">
    <property type="entry name" value="SERINE_THREONINE-PROTEIN KINASE PRP4 HOMOLOG"/>
    <property type="match status" value="1"/>
</dbReference>
<dbReference type="Gene3D" id="1.10.510.10">
    <property type="entry name" value="Transferase(Phosphotransferase) domain 1"/>
    <property type="match status" value="1"/>
</dbReference>
<feature type="compositionally biased region" description="Polar residues" evidence="9">
    <location>
        <begin position="231"/>
        <end position="243"/>
    </location>
</feature>
<dbReference type="InterPro" id="IPR017441">
    <property type="entry name" value="Protein_kinase_ATP_BS"/>
</dbReference>
<name>A0AA40EWU9_9PEZI</name>
<feature type="binding site" evidence="8">
    <location>
        <position position="518"/>
    </location>
    <ligand>
        <name>ATP</name>
        <dbReference type="ChEBI" id="CHEBI:30616"/>
    </ligand>
</feature>
<feature type="compositionally biased region" description="Basic and acidic residues" evidence="9">
    <location>
        <begin position="157"/>
        <end position="192"/>
    </location>
</feature>
<dbReference type="PROSITE" id="PS00107">
    <property type="entry name" value="PROTEIN_KINASE_ATP"/>
    <property type="match status" value="1"/>
</dbReference>
<dbReference type="CDD" id="cd14135">
    <property type="entry name" value="STKc_PRP4"/>
    <property type="match status" value="1"/>
</dbReference>
<dbReference type="Pfam" id="PF00069">
    <property type="entry name" value="Pkinase"/>
    <property type="match status" value="1"/>
</dbReference>
<dbReference type="Gene3D" id="3.30.200.20">
    <property type="entry name" value="Phosphorylase Kinase, domain 1"/>
    <property type="match status" value="1"/>
</dbReference>
<evidence type="ECO:0000256" key="4">
    <source>
        <dbReference type="ARBA" id="ARBA00022741"/>
    </source>
</evidence>
<keyword evidence="6 8" id="KW-0067">ATP-binding</keyword>
<dbReference type="InterPro" id="IPR011009">
    <property type="entry name" value="Kinase-like_dom_sf"/>
</dbReference>
<dbReference type="PROSITE" id="PS50011">
    <property type="entry name" value="PROTEIN_KINASE_DOM"/>
    <property type="match status" value="1"/>
</dbReference>
<keyword evidence="4 8" id="KW-0547">Nucleotide-binding</keyword>
<evidence type="ECO:0000256" key="3">
    <source>
        <dbReference type="ARBA" id="ARBA00022679"/>
    </source>
</evidence>
<feature type="region of interest" description="Disordered" evidence="9">
    <location>
        <begin position="1"/>
        <end position="261"/>
    </location>
</feature>
<dbReference type="SMART" id="SM00220">
    <property type="entry name" value="S_TKc"/>
    <property type="match status" value="1"/>
</dbReference>
<feature type="compositionally biased region" description="Polar residues" evidence="9">
    <location>
        <begin position="450"/>
        <end position="461"/>
    </location>
</feature>
<evidence type="ECO:0000256" key="8">
    <source>
        <dbReference type="PROSITE-ProRule" id="PRU10141"/>
    </source>
</evidence>
<dbReference type="FunFam" id="1.10.510.10:FF:000078">
    <property type="entry name" value="Serine/threonine-protein kinase PRP4 homolog"/>
    <property type="match status" value="1"/>
</dbReference>
<dbReference type="InterPro" id="IPR044092">
    <property type="entry name" value="STKc_PRP4"/>
</dbReference>
<feature type="compositionally biased region" description="Basic and acidic residues" evidence="9">
    <location>
        <begin position="377"/>
        <end position="390"/>
    </location>
</feature>
<dbReference type="EC" id="2.7.11.1" evidence="1"/>
<dbReference type="GO" id="GO:0004674">
    <property type="term" value="F:protein serine/threonine kinase activity"/>
    <property type="evidence" value="ECO:0007669"/>
    <property type="project" value="UniProtKB-KW"/>
</dbReference>
<protein>
    <recommendedName>
        <fullName evidence="1">non-specific serine/threonine protein kinase</fullName>
        <ecNumber evidence="1">2.7.11.1</ecNumber>
    </recommendedName>
</protein>
<comment type="similarity">
    <text evidence="7">Belongs to the protein kinase superfamily. CMGC Ser/Thr protein kinase family.</text>
</comment>
<dbReference type="GO" id="GO:0005524">
    <property type="term" value="F:ATP binding"/>
    <property type="evidence" value="ECO:0007669"/>
    <property type="project" value="UniProtKB-UniRule"/>
</dbReference>
<feature type="compositionally biased region" description="Basic and acidic residues" evidence="9">
    <location>
        <begin position="411"/>
        <end position="424"/>
    </location>
</feature>
<evidence type="ECO:0000256" key="5">
    <source>
        <dbReference type="ARBA" id="ARBA00022777"/>
    </source>
</evidence>
<reference evidence="11" key="1">
    <citation type="submission" date="2023-06" db="EMBL/GenBank/DDBJ databases">
        <title>Genome-scale phylogeny and comparative genomics of the fungal order Sordariales.</title>
        <authorList>
            <consortium name="Lawrence Berkeley National Laboratory"/>
            <person name="Hensen N."/>
            <person name="Bonometti L."/>
            <person name="Westerberg I."/>
            <person name="Brannstrom I.O."/>
            <person name="Guillou S."/>
            <person name="Cros-Aarteil S."/>
            <person name="Calhoun S."/>
            <person name="Haridas S."/>
            <person name="Kuo A."/>
            <person name="Mondo S."/>
            <person name="Pangilinan J."/>
            <person name="Riley R."/>
            <person name="LaButti K."/>
            <person name="Andreopoulos B."/>
            <person name="Lipzen A."/>
            <person name="Chen C."/>
            <person name="Yanf M."/>
            <person name="Daum C."/>
            <person name="Ng V."/>
            <person name="Clum A."/>
            <person name="Steindorff A."/>
            <person name="Ohm R."/>
            <person name="Martin F."/>
            <person name="Silar P."/>
            <person name="Natvig D."/>
            <person name="Lalanne C."/>
            <person name="Gautier V."/>
            <person name="Ament-velasquez S.L."/>
            <person name="Kruys A."/>
            <person name="Hutchinson M.I."/>
            <person name="Powell A.J."/>
            <person name="Barry K."/>
            <person name="Miller A.N."/>
            <person name="Grigoriev I.V."/>
            <person name="Debuchy R."/>
            <person name="Gladieux P."/>
            <person name="Thoren M.H."/>
            <person name="Johannesson H."/>
        </authorList>
    </citation>
    <scope>NUCLEOTIDE SEQUENCE</scope>
    <source>
        <strain evidence="11">SMH3187-1</strain>
    </source>
</reference>
<dbReference type="InterPro" id="IPR000719">
    <property type="entry name" value="Prot_kinase_dom"/>
</dbReference>
<feature type="region of interest" description="Disordered" evidence="9">
    <location>
        <begin position="447"/>
        <end position="473"/>
    </location>
</feature>
<dbReference type="AlphaFoldDB" id="A0AA40EWU9"/>
<proteinExistence type="inferred from homology"/>
<evidence type="ECO:0000256" key="6">
    <source>
        <dbReference type="ARBA" id="ARBA00022840"/>
    </source>
</evidence>
<evidence type="ECO:0000313" key="11">
    <source>
        <dbReference type="EMBL" id="KAK0746829.1"/>
    </source>
</evidence>
<evidence type="ECO:0000256" key="7">
    <source>
        <dbReference type="ARBA" id="ARBA00023596"/>
    </source>
</evidence>
<evidence type="ECO:0000256" key="9">
    <source>
        <dbReference type="SAM" id="MobiDB-lite"/>
    </source>
</evidence>
<dbReference type="EMBL" id="JAUKUD010000004">
    <property type="protein sequence ID" value="KAK0746829.1"/>
    <property type="molecule type" value="Genomic_DNA"/>
</dbReference>
<comment type="caution">
    <text evidence="11">The sequence shown here is derived from an EMBL/GenBank/DDBJ whole genome shotgun (WGS) entry which is preliminary data.</text>
</comment>
<feature type="region of interest" description="Disordered" evidence="9">
    <location>
        <begin position="279"/>
        <end position="425"/>
    </location>
</feature>
<feature type="compositionally biased region" description="Basic and acidic residues" evidence="9">
    <location>
        <begin position="129"/>
        <end position="150"/>
    </location>
</feature>
<keyword evidence="3" id="KW-0808">Transferase</keyword>
<feature type="compositionally biased region" description="Basic and acidic residues" evidence="9">
    <location>
        <begin position="21"/>
        <end position="31"/>
    </location>
</feature>
<dbReference type="InterPro" id="IPR008271">
    <property type="entry name" value="Ser/Thr_kinase_AS"/>
</dbReference>
<dbReference type="InterPro" id="IPR050494">
    <property type="entry name" value="Ser_Thr_dual-spec_kinase"/>
</dbReference>
<organism evidence="11 12">
    <name type="scientific">Schizothecium vesticola</name>
    <dbReference type="NCBI Taxonomy" id="314040"/>
    <lineage>
        <taxon>Eukaryota</taxon>
        <taxon>Fungi</taxon>
        <taxon>Dikarya</taxon>
        <taxon>Ascomycota</taxon>
        <taxon>Pezizomycotina</taxon>
        <taxon>Sordariomycetes</taxon>
        <taxon>Sordariomycetidae</taxon>
        <taxon>Sordariales</taxon>
        <taxon>Schizotheciaceae</taxon>
        <taxon>Schizothecium</taxon>
    </lineage>
</organism>
<evidence type="ECO:0000256" key="1">
    <source>
        <dbReference type="ARBA" id="ARBA00012513"/>
    </source>
</evidence>
<keyword evidence="2" id="KW-0723">Serine/threonine-protein kinase</keyword>
<dbReference type="PANTHER" id="PTHR24058">
    <property type="entry name" value="DUAL SPECIFICITY PROTEIN KINASE"/>
    <property type="match status" value="1"/>
</dbReference>
<dbReference type="Proteomes" id="UP001172155">
    <property type="component" value="Unassembled WGS sequence"/>
</dbReference>
<accession>A0AA40EWU9</accession>
<dbReference type="SUPFAM" id="SSF56112">
    <property type="entry name" value="Protein kinase-like (PK-like)"/>
    <property type="match status" value="1"/>
</dbReference>
<evidence type="ECO:0000313" key="12">
    <source>
        <dbReference type="Proteomes" id="UP001172155"/>
    </source>
</evidence>
<gene>
    <name evidence="11" type="ORF">B0T18DRAFT_412541</name>
</gene>
<evidence type="ECO:0000256" key="2">
    <source>
        <dbReference type="ARBA" id="ARBA00022527"/>
    </source>
</evidence>
<evidence type="ECO:0000259" key="10">
    <source>
        <dbReference type="PROSITE" id="PS50011"/>
    </source>
</evidence>
<feature type="compositionally biased region" description="Basic and acidic residues" evidence="9">
    <location>
        <begin position="60"/>
        <end position="98"/>
    </location>
</feature>